<dbReference type="GO" id="GO:0003960">
    <property type="term" value="F:quinone reductase (NADPH) activity"/>
    <property type="evidence" value="ECO:0007669"/>
    <property type="project" value="TreeGrafter"/>
</dbReference>
<comment type="caution">
    <text evidence="4">The sequence shown here is derived from an EMBL/GenBank/DDBJ whole genome shotgun (WGS) entry which is preliminary data.</text>
</comment>
<dbReference type="GO" id="GO:0070402">
    <property type="term" value="F:NADPH binding"/>
    <property type="evidence" value="ECO:0007669"/>
    <property type="project" value="TreeGrafter"/>
</dbReference>
<dbReference type="InterPro" id="IPR020843">
    <property type="entry name" value="ER"/>
</dbReference>
<dbReference type="RefSeq" id="WP_188721155.1">
    <property type="nucleotide sequence ID" value="NZ_BMIF01000006.1"/>
</dbReference>
<dbReference type="Pfam" id="PF08240">
    <property type="entry name" value="ADH_N"/>
    <property type="match status" value="1"/>
</dbReference>
<proteinExistence type="predicted"/>
<dbReference type="PANTHER" id="PTHR48106:SF13">
    <property type="entry name" value="QUINONE OXIDOREDUCTASE-RELATED"/>
    <property type="match status" value="1"/>
</dbReference>
<evidence type="ECO:0000313" key="5">
    <source>
        <dbReference type="Proteomes" id="UP000636264"/>
    </source>
</evidence>
<dbReference type="SUPFAM" id="SSF50129">
    <property type="entry name" value="GroES-like"/>
    <property type="match status" value="1"/>
</dbReference>
<evidence type="ECO:0000256" key="1">
    <source>
        <dbReference type="ARBA" id="ARBA00022857"/>
    </source>
</evidence>
<dbReference type="AlphaFoldDB" id="A0A916RUH0"/>
<dbReference type="Proteomes" id="UP000636264">
    <property type="component" value="Unassembled WGS sequence"/>
</dbReference>
<dbReference type="GO" id="GO:0035925">
    <property type="term" value="F:mRNA 3'-UTR AU-rich region binding"/>
    <property type="evidence" value="ECO:0007669"/>
    <property type="project" value="TreeGrafter"/>
</dbReference>
<keyword evidence="2" id="KW-0560">Oxidoreductase</keyword>
<dbReference type="InterPro" id="IPR013154">
    <property type="entry name" value="ADH-like_N"/>
</dbReference>
<evidence type="ECO:0000313" key="4">
    <source>
        <dbReference type="EMBL" id="GGA68174.1"/>
    </source>
</evidence>
<feature type="domain" description="Enoyl reductase (ER)" evidence="3">
    <location>
        <begin position="11"/>
        <end position="323"/>
    </location>
</feature>
<dbReference type="GO" id="GO:0005829">
    <property type="term" value="C:cytosol"/>
    <property type="evidence" value="ECO:0007669"/>
    <property type="project" value="TreeGrafter"/>
</dbReference>
<dbReference type="EMBL" id="BMIF01000006">
    <property type="protein sequence ID" value="GGA68174.1"/>
    <property type="molecule type" value="Genomic_DNA"/>
</dbReference>
<dbReference type="InterPro" id="IPR036291">
    <property type="entry name" value="NAD(P)-bd_dom_sf"/>
</dbReference>
<gene>
    <name evidence="4" type="primary">qor-1</name>
    <name evidence="4" type="ORF">GCM10011385_22490</name>
</gene>
<reference evidence="4" key="1">
    <citation type="journal article" date="2014" name="Int. J. Syst. Evol. Microbiol.">
        <title>Complete genome sequence of Corynebacterium casei LMG S-19264T (=DSM 44701T), isolated from a smear-ripened cheese.</title>
        <authorList>
            <consortium name="US DOE Joint Genome Institute (JGI-PGF)"/>
            <person name="Walter F."/>
            <person name="Albersmeier A."/>
            <person name="Kalinowski J."/>
            <person name="Ruckert C."/>
        </authorList>
    </citation>
    <scope>NUCLEOTIDE SEQUENCE</scope>
    <source>
        <strain evidence="4">CGMCC 1.15320</strain>
    </source>
</reference>
<evidence type="ECO:0000259" key="3">
    <source>
        <dbReference type="SMART" id="SM00829"/>
    </source>
</evidence>
<keyword evidence="1" id="KW-0521">NADP</keyword>
<dbReference type="Gene3D" id="3.40.50.720">
    <property type="entry name" value="NAD(P)-binding Rossmann-like Domain"/>
    <property type="match status" value="1"/>
</dbReference>
<dbReference type="SMART" id="SM00829">
    <property type="entry name" value="PKS_ER"/>
    <property type="match status" value="1"/>
</dbReference>
<sequence>MRAVLINPPGGEEENMVVTDVPVPHPSPGEALVRVEYGGCNYADTMMRVGSYPHPKGYPLVAGLEIGGTVTAIGEGVDDVSVGDRVAGFSEDAGGFAEFCTIPSERLIHLPDNVGTDTGAAFYIQALTAWHMLHTVSTLKPDDVVLIHAIGGGVGLYLTQLAHQAGATVIGTIGTAGKEKRPLEYGAARVVNRNEEDFVQVVLEMTEGRGVDKVIDSTGGSILDKSFDAIRPLGHVVSFGEAEGRPYPNLWERLVRRSLTFTRFHLGHIDFRSDLSRNAVEAVVSRIADGSLKVPVEGVYPLEKVHEMYDRLLSRQVAGKLLLKVAE</sequence>
<dbReference type="PANTHER" id="PTHR48106">
    <property type="entry name" value="QUINONE OXIDOREDUCTASE PIG3-RELATED"/>
    <property type="match status" value="1"/>
</dbReference>
<accession>A0A916RUH0</accession>
<evidence type="ECO:0000256" key="2">
    <source>
        <dbReference type="ARBA" id="ARBA00023002"/>
    </source>
</evidence>
<protein>
    <submittedName>
        <fullName evidence="4">Quinone oxidoreductase</fullName>
    </submittedName>
</protein>
<name>A0A916RUH0_9HYPH</name>
<organism evidence="4 5">
    <name type="scientific">Nitratireductor aestuarii</name>
    <dbReference type="NCBI Taxonomy" id="1735103"/>
    <lineage>
        <taxon>Bacteria</taxon>
        <taxon>Pseudomonadati</taxon>
        <taxon>Pseudomonadota</taxon>
        <taxon>Alphaproteobacteria</taxon>
        <taxon>Hyphomicrobiales</taxon>
        <taxon>Phyllobacteriaceae</taxon>
        <taxon>Nitratireductor</taxon>
    </lineage>
</organism>
<dbReference type="InterPro" id="IPR013149">
    <property type="entry name" value="ADH-like_C"/>
</dbReference>
<keyword evidence="5" id="KW-1185">Reference proteome</keyword>
<dbReference type="Pfam" id="PF00107">
    <property type="entry name" value="ADH_zinc_N"/>
    <property type="match status" value="1"/>
</dbReference>
<dbReference type="Gene3D" id="3.90.180.10">
    <property type="entry name" value="Medium-chain alcohol dehydrogenases, catalytic domain"/>
    <property type="match status" value="1"/>
</dbReference>
<dbReference type="InterPro" id="IPR011032">
    <property type="entry name" value="GroES-like_sf"/>
</dbReference>
<reference evidence="4" key="2">
    <citation type="submission" date="2020-09" db="EMBL/GenBank/DDBJ databases">
        <authorList>
            <person name="Sun Q."/>
            <person name="Zhou Y."/>
        </authorList>
    </citation>
    <scope>NUCLEOTIDE SEQUENCE</scope>
    <source>
        <strain evidence="4">CGMCC 1.15320</strain>
    </source>
</reference>
<dbReference type="SUPFAM" id="SSF51735">
    <property type="entry name" value="NAD(P)-binding Rossmann-fold domains"/>
    <property type="match status" value="1"/>
</dbReference>